<dbReference type="AlphaFoldDB" id="A0A4R6J2E0"/>
<dbReference type="SUPFAM" id="SSF55545">
    <property type="entry name" value="beta-N-acetylhexosaminidase-like domain"/>
    <property type="match status" value="1"/>
</dbReference>
<dbReference type="Gene3D" id="3.20.20.520">
    <property type="entry name" value="Glycosyl hydrolase family 115"/>
    <property type="match status" value="1"/>
</dbReference>
<keyword evidence="5" id="KW-1185">Reference proteome</keyword>
<dbReference type="GO" id="GO:0016787">
    <property type="term" value="F:hydrolase activity"/>
    <property type="evidence" value="ECO:0007669"/>
    <property type="project" value="UniProtKB-KW"/>
</dbReference>
<dbReference type="RefSeq" id="WP_133472978.1">
    <property type="nucleotide sequence ID" value="NZ_SNWP01000010.1"/>
</dbReference>
<dbReference type="EMBL" id="SNWP01000010">
    <property type="protein sequence ID" value="TDO28436.1"/>
    <property type="molecule type" value="Genomic_DNA"/>
</dbReference>
<sequence>MKKSFCTLFISLLSVAVTAQDIFSKAANVNSFALTNPVIYADKSENALVHLSAELLKKDIKAVTGLSAEIVSSIPEKASTLIILGTVEKSSVLKSLEAKKIVSYSGIRGQWEAYRFQTLSNPLKGISQAIVIAGSDRRGLAFGIFEFSKQLGVSPWYWWADVPVEKKNTVFIKKNLSITDAPKVKYRGIFINDEAPALSNWTKEKNGGFNHKLYEKVFELILRLKGNYIWPAMWGNAFYDDDPRNIEMANTYGIVIGTSHHEPLMRAHDEWRRYGTGKWNYDSNEVKLKEFWRGGMRRANNDKIVTVGMRGDGDEPMSRQTATALLERIVKDQREIIAEVTKKPASETPQLWALYKEVQDYYDKGMRVPDDVTLLLCDDNWGNIRRLPNPKEAPRKGGYGIYYHFDYVGGPRNYKWVNTNPLPRIWEQMNLAWQYNAREIWIVNVGDIKPMEYPISFFLDFAWNPEKIKANDLEAYSIQWARAQFGNEYANEIADIISKYGKYNSRRKPELLEANTFSFNYNEWETVVNEYKTLLQKAEAIHNKIAADKRDAFFQLVLHPVKACSNLYDMYYHVALNQKAYAQKYAAANQYADKVKVLYEKDSLITLEYHQLNNGKWNHMMSQTHIGYTYWQQPNRQRMPMVRYVPADSIKPEPAVTKTIATRSVVPSGTKGNVFYEDAQSGVSISADHYTTLNHSKDIKWTVIPDLGRTGGAITVTPVTASSLQPGSGTPYVTYDMYTSSKGSFTINAYFSPTLNLQNTENGLSYAISVDDEAPQIISINKEDKNTGTGIWNKWVSENIIIKSSKHTISKAGKHTIKYWMVDPAIVLQKIVVDFGNNLPSYLGPAETIHQPSKK</sequence>
<dbReference type="Proteomes" id="UP000295741">
    <property type="component" value="Unassembled WGS sequence"/>
</dbReference>
<dbReference type="InterPro" id="IPR042301">
    <property type="entry name" value="GH115_sf"/>
</dbReference>
<keyword evidence="1 4" id="KW-0378">Hydrolase</keyword>
<comment type="caution">
    <text evidence="4">The sequence shown here is derived from an EMBL/GenBank/DDBJ whole genome shotgun (WGS) entry which is preliminary data.</text>
</comment>
<accession>A0A4R6J2E0</accession>
<feature type="signal peptide" evidence="2">
    <location>
        <begin position="1"/>
        <end position="19"/>
    </location>
</feature>
<dbReference type="Gene3D" id="3.30.379.10">
    <property type="entry name" value="Chitobiase/beta-hexosaminidase domain 2-like"/>
    <property type="match status" value="1"/>
</dbReference>
<organism evidence="4 5">
    <name type="scientific">Sediminibacterium goheungense</name>
    <dbReference type="NCBI Taxonomy" id="1086393"/>
    <lineage>
        <taxon>Bacteria</taxon>
        <taxon>Pseudomonadati</taxon>
        <taxon>Bacteroidota</taxon>
        <taxon>Chitinophagia</taxon>
        <taxon>Chitinophagales</taxon>
        <taxon>Chitinophagaceae</taxon>
        <taxon>Sediminibacterium</taxon>
    </lineage>
</organism>
<dbReference type="GO" id="GO:0005975">
    <property type="term" value="P:carbohydrate metabolic process"/>
    <property type="evidence" value="ECO:0007669"/>
    <property type="project" value="UniProtKB-ARBA"/>
</dbReference>
<dbReference type="Pfam" id="PF17829">
    <property type="entry name" value="GH115_C"/>
    <property type="match status" value="1"/>
</dbReference>
<name>A0A4R6J2E0_9BACT</name>
<feature type="domain" description="Gylcosyl hydrolase 115 C-terminal" evidence="3">
    <location>
        <begin position="679"/>
        <end position="847"/>
    </location>
</feature>
<dbReference type="InterPro" id="IPR031924">
    <property type="entry name" value="GH115"/>
</dbReference>
<evidence type="ECO:0000256" key="1">
    <source>
        <dbReference type="ARBA" id="ARBA00022801"/>
    </source>
</evidence>
<dbReference type="Pfam" id="PF15979">
    <property type="entry name" value="Glyco_hydro_115"/>
    <property type="match status" value="1"/>
</dbReference>
<evidence type="ECO:0000313" key="4">
    <source>
        <dbReference type="EMBL" id="TDO28436.1"/>
    </source>
</evidence>
<keyword evidence="2" id="KW-0732">Signal</keyword>
<evidence type="ECO:0000313" key="5">
    <source>
        <dbReference type="Proteomes" id="UP000295741"/>
    </source>
</evidence>
<dbReference type="PANTHER" id="PTHR37842">
    <property type="match status" value="1"/>
</dbReference>
<dbReference type="Gene3D" id="1.20.58.2150">
    <property type="match status" value="1"/>
</dbReference>
<evidence type="ECO:0000259" key="3">
    <source>
        <dbReference type="Pfam" id="PF17829"/>
    </source>
</evidence>
<feature type="chain" id="PRO_5020483558" evidence="2">
    <location>
        <begin position="20"/>
        <end position="855"/>
    </location>
</feature>
<dbReference type="OrthoDB" id="8727830at2"/>
<reference evidence="4 5" key="1">
    <citation type="submission" date="2019-03" db="EMBL/GenBank/DDBJ databases">
        <title>Genomic Encyclopedia of Archaeal and Bacterial Type Strains, Phase II (KMG-II): from individual species to whole genera.</title>
        <authorList>
            <person name="Goeker M."/>
        </authorList>
    </citation>
    <scope>NUCLEOTIDE SEQUENCE [LARGE SCALE GENOMIC DNA]</scope>
    <source>
        <strain evidence="4 5">DSM 28323</strain>
    </source>
</reference>
<evidence type="ECO:0000256" key="2">
    <source>
        <dbReference type="SAM" id="SignalP"/>
    </source>
</evidence>
<dbReference type="PANTHER" id="PTHR37842:SF2">
    <property type="entry name" value="GYLCOSYL HYDROLASE 115 C-TERMINAL DOMAIN-CONTAINING PROTEIN"/>
    <property type="match status" value="1"/>
</dbReference>
<gene>
    <name evidence="4" type="ORF">BC659_0502</name>
</gene>
<proteinExistence type="predicted"/>
<protein>
    <submittedName>
        <fullName evidence="4">Glycosyl hydrolase family 115 (Putative glucuronidase)</fullName>
    </submittedName>
</protein>
<dbReference type="InterPro" id="IPR029018">
    <property type="entry name" value="Hex-like_dom2"/>
</dbReference>
<dbReference type="InterPro" id="IPR041437">
    <property type="entry name" value="GH115_C"/>
</dbReference>
<dbReference type="Gene3D" id="2.60.120.1620">
    <property type="match status" value="1"/>
</dbReference>